<evidence type="ECO:0000259" key="2">
    <source>
        <dbReference type="SMART" id="SM00014"/>
    </source>
</evidence>
<keyword evidence="1" id="KW-1133">Transmembrane helix</keyword>
<feature type="domain" description="Phosphatidic acid phosphatase type 2/haloperoxidase" evidence="2">
    <location>
        <begin position="54"/>
        <end position="164"/>
    </location>
</feature>
<proteinExistence type="predicted"/>
<dbReference type="RefSeq" id="WP_183721500.1">
    <property type="nucleotide sequence ID" value="NZ_JACHGO010000008.1"/>
</dbReference>
<keyword evidence="1" id="KW-0472">Membrane</keyword>
<protein>
    <submittedName>
        <fullName evidence="3">Undecaprenyl-diphosphatase</fullName>
        <ecNumber evidence="3">3.6.1.27</ecNumber>
    </submittedName>
</protein>
<feature type="transmembrane region" description="Helical" evidence="1">
    <location>
        <begin position="149"/>
        <end position="169"/>
    </location>
</feature>
<keyword evidence="3" id="KW-0378">Hydrolase</keyword>
<dbReference type="PANTHER" id="PTHR14969:SF13">
    <property type="entry name" value="AT30094P"/>
    <property type="match status" value="1"/>
</dbReference>
<evidence type="ECO:0000256" key="1">
    <source>
        <dbReference type="SAM" id="Phobius"/>
    </source>
</evidence>
<dbReference type="SMART" id="SM00014">
    <property type="entry name" value="acidPPc"/>
    <property type="match status" value="1"/>
</dbReference>
<keyword evidence="1" id="KW-0812">Transmembrane</keyword>
<dbReference type="PANTHER" id="PTHR14969">
    <property type="entry name" value="SPHINGOSINE-1-PHOSPHATE PHOSPHOHYDROLASE"/>
    <property type="match status" value="1"/>
</dbReference>
<dbReference type="InterPro" id="IPR033879">
    <property type="entry name" value="UPP_Pase"/>
</dbReference>
<keyword evidence="4" id="KW-1185">Reference proteome</keyword>
<sequence>MYSLNHQLFLILNADETSPVFLIAIARFLAEWPIGLALIIAFFTLASRKTERVVVMRLLLTVALAMFTAYAIRKIHYNPRPFVIDLGQAFISHAATSSFPSFHGTLLFSMAASLLFSHNERFPGVLILLLGFITAWARIFLGVHYPLDMFGALVTAFLSAAIVHWCFLFRRHPA</sequence>
<name>A0A7W8C4Y1_9BACT</name>
<dbReference type="InterPro" id="IPR000326">
    <property type="entry name" value="PAP2/HPO"/>
</dbReference>
<comment type="caution">
    <text evidence="3">The sequence shown here is derived from an EMBL/GenBank/DDBJ whole genome shotgun (WGS) entry which is preliminary data.</text>
</comment>
<dbReference type="AlphaFoldDB" id="A0A7W8C4Y1"/>
<gene>
    <name evidence="3" type="ORF">HNQ38_002589</name>
</gene>
<dbReference type="EC" id="3.6.1.27" evidence="3"/>
<reference evidence="3 4" key="1">
    <citation type="submission" date="2020-08" db="EMBL/GenBank/DDBJ databases">
        <title>Genomic Encyclopedia of Type Strains, Phase IV (KMG-IV): sequencing the most valuable type-strain genomes for metagenomic binning, comparative biology and taxonomic classification.</title>
        <authorList>
            <person name="Goeker M."/>
        </authorList>
    </citation>
    <scope>NUCLEOTIDE SEQUENCE [LARGE SCALE GENOMIC DNA]</scope>
    <source>
        <strain evidence="3 4">DSM 11275</strain>
    </source>
</reference>
<dbReference type="GO" id="GO:0050380">
    <property type="term" value="F:undecaprenyl-diphosphatase activity"/>
    <property type="evidence" value="ECO:0007669"/>
    <property type="project" value="UniProtKB-EC"/>
</dbReference>
<accession>A0A7W8C4Y1</accession>
<feature type="transmembrane region" description="Helical" evidence="1">
    <location>
        <begin position="99"/>
        <end position="117"/>
    </location>
</feature>
<dbReference type="InterPro" id="IPR036938">
    <property type="entry name" value="PAP2/HPO_sf"/>
</dbReference>
<dbReference type="Proteomes" id="UP000539075">
    <property type="component" value="Unassembled WGS sequence"/>
</dbReference>
<dbReference type="Pfam" id="PF01569">
    <property type="entry name" value="PAP2"/>
    <property type="match status" value="1"/>
</dbReference>
<dbReference type="GO" id="GO:0005886">
    <property type="term" value="C:plasma membrane"/>
    <property type="evidence" value="ECO:0007669"/>
    <property type="project" value="InterPro"/>
</dbReference>
<dbReference type="CDD" id="cd03385">
    <property type="entry name" value="PAP2_BcrC_like"/>
    <property type="match status" value="1"/>
</dbReference>
<feature type="transmembrane region" description="Helical" evidence="1">
    <location>
        <begin position="20"/>
        <end position="46"/>
    </location>
</feature>
<organism evidence="3 4">
    <name type="scientific">Desulfovibrio intestinalis</name>
    <dbReference type="NCBI Taxonomy" id="58621"/>
    <lineage>
        <taxon>Bacteria</taxon>
        <taxon>Pseudomonadati</taxon>
        <taxon>Thermodesulfobacteriota</taxon>
        <taxon>Desulfovibrionia</taxon>
        <taxon>Desulfovibrionales</taxon>
        <taxon>Desulfovibrionaceae</taxon>
        <taxon>Desulfovibrio</taxon>
    </lineage>
</organism>
<evidence type="ECO:0000313" key="4">
    <source>
        <dbReference type="Proteomes" id="UP000539075"/>
    </source>
</evidence>
<evidence type="ECO:0000313" key="3">
    <source>
        <dbReference type="EMBL" id="MBB5144474.1"/>
    </source>
</evidence>
<dbReference type="SUPFAM" id="SSF48317">
    <property type="entry name" value="Acid phosphatase/Vanadium-dependent haloperoxidase"/>
    <property type="match status" value="1"/>
</dbReference>
<feature type="transmembrane region" description="Helical" evidence="1">
    <location>
        <begin position="124"/>
        <end position="143"/>
    </location>
</feature>
<feature type="transmembrane region" description="Helical" evidence="1">
    <location>
        <begin position="53"/>
        <end position="72"/>
    </location>
</feature>
<dbReference type="EMBL" id="JACHGO010000008">
    <property type="protein sequence ID" value="MBB5144474.1"/>
    <property type="molecule type" value="Genomic_DNA"/>
</dbReference>
<dbReference type="Gene3D" id="1.20.144.10">
    <property type="entry name" value="Phosphatidic acid phosphatase type 2/haloperoxidase"/>
    <property type="match status" value="1"/>
</dbReference>